<dbReference type="EMBL" id="OU963913">
    <property type="protein sequence ID" value="CAH0402390.1"/>
    <property type="molecule type" value="Genomic_DNA"/>
</dbReference>
<accession>A0ABN8B0M2</accession>
<sequence>MVRSCSDNRKPNTFSSYNQYRISKNWCSGIYKSKPIIHHQINYMPWLIFYNSEALLLSVGSELKCFPTDRKSYPICKEALWKLEVPKVERNDIRTNDVSRFIISDNIIVCGNRDGSAAVYTFDDIRHKPVLMCHIEDCNENGMVEVSAVELITDSKKHCILTGSIYSAILRFWYCEVDENDSRVYSCPRARDIKLSHEVGIRCLNMDNSKEKLAIGLNGNSKPLLLDMNTGQLLLTADIGMNTRQTIRDIRWHDENTILYVTHSGKMQLTDIRTDKVIYDVMDPFQSTLYCVKSDGDRAIIVGTAEYSRCVLFDIRSDACHKQMYFTQKQSSPIYSLDFDSTKLIAAADRRVAVLNFNINSSSVPRKDYSQKFEFVNR</sequence>
<dbReference type="Gene3D" id="2.130.10.10">
    <property type="entry name" value="YVTN repeat-like/Quinoprotein amine dehydrogenase"/>
    <property type="match status" value="1"/>
</dbReference>
<organism evidence="1 2">
    <name type="scientific">Chilo suppressalis</name>
    <name type="common">Asiatic rice borer moth</name>
    <dbReference type="NCBI Taxonomy" id="168631"/>
    <lineage>
        <taxon>Eukaryota</taxon>
        <taxon>Metazoa</taxon>
        <taxon>Ecdysozoa</taxon>
        <taxon>Arthropoda</taxon>
        <taxon>Hexapoda</taxon>
        <taxon>Insecta</taxon>
        <taxon>Pterygota</taxon>
        <taxon>Neoptera</taxon>
        <taxon>Endopterygota</taxon>
        <taxon>Lepidoptera</taxon>
        <taxon>Glossata</taxon>
        <taxon>Ditrysia</taxon>
        <taxon>Pyraloidea</taxon>
        <taxon>Crambidae</taxon>
        <taxon>Crambinae</taxon>
        <taxon>Chilo</taxon>
    </lineage>
</organism>
<dbReference type="SUPFAM" id="SSF50978">
    <property type="entry name" value="WD40 repeat-like"/>
    <property type="match status" value="1"/>
</dbReference>
<name>A0ABN8B0M2_CHISP</name>
<dbReference type="InterPro" id="IPR036322">
    <property type="entry name" value="WD40_repeat_dom_sf"/>
</dbReference>
<gene>
    <name evidence="1" type="ORF">CHILSU_LOCUS5633</name>
</gene>
<dbReference type="Proteomes" id="UP001153292">
    <property type="component" value="Chromosome 20"/>
</dbReference>
<protein>
    <submittedName>
        <fullName evidence="1">Uncharacterized protein</fullName>
    </submittedName>
</protein>
<proteinExistence type="predicted"/>
<evidence type="ECO:0000313" key="2">
    <source>
        <dbReference type="Proteomes" id="UP001153292"/>
    </source>
</evidence>
<keyword evidence="2" id="KW-1185">Reference proteome</keyword>
<reference evidence="1" key="1">
    <citation type="submission" date="2021-12" db="EMBL/GenBank/DDBJ databases">
        <authorList>
            <person name="King R."/>
        </authorList>
    </citation>
    <scope>NUCLEOTIDE SEQUENCE</scope>
</reference>
<dbReference type="PANTHER" id="PTHR14381:SF1">
    <property type="entry name" value="F-BOX_WD REPEAT-CONTAINING PROTEIN 4"/>
    <property type="match status" value="1"/>
</dbReference>
<dbReference type="PANTHER" id="PTHR14381">
    <property type="entry name" value="DACTYLIN"/>
    <property type="match status" value="1"/>
</dbReference>
<dbReference type="InterPro" id="IPR052301">
    <property type="entry name" value="SCF_F-box/WD-repeat"/>
</dbReference>
<dbReference type="InterPro" id="IPR015943">
    <property type="entry name" value="WD40/YVTN_repeat-like_dom_sf"/>
</dbReference>
<evidence type="ECO:0000313" key="1">
    <source>
        <dbReference type="EMBL" id="CAH0402390.1"/>
    </source>
</evidence>